<sequence length="731" mass="83068">MIMLILYRSLFPSKITVDTLFHFHLLHCEIMRATQFHLQKFLKLMSDRFSLSQPKRTISSSSSPRLQSNQKPPIPKTFFKSNSNGALVNLLCKDKKFNEAIEILCEQKRLGEAIQVLDLVDHPNAAMYSTLIQLCLHQRALEEGKRVHNHIKLSSFVPGIFMFNRILDMYCKCGSLVDARNVFDEISERDLCSWNIMISGYAKVGQIKEARHLFDSMPQRDHFSWTAMISGYVRHDRPKDALELYRVMQRHENLNCNKFTVSSALTASAAIQTLHLGKEIHGHILRIGLDSDAVVWSALSDMYGKCGSLEEARHIFDKTLDRDIVSWTAMIDRYFEDGKREDGLSLFSDLLRSGIRPNEFTFAGVLNECADQTAEDIGKQVHGYMMRVGFDLISFAASALVHMYAKCGDIDNARKVFKGMPRPDLVSWTSMINGYAQNGQPHEALQLFELLLKSGTQPDHVTFVGVLSACTHAGLVDKGLEYFHSIKWKHGLTHTADHYACVIDLLSRSGRFKEAEDLINQMPMKPDKFLWASLLGGCRIHSNVELAKRAAEALFVIEPENAVTYVTLANIYATAGKWGEVAKIRKIMDDRGVLKKPGLSWIEIKRKVHVFLVGDSTHPKSREIHDFLGELSKKMKGEGYIPHTDYVLHDVEEEQKEQNLSYHSERLAVAFGIIATPPGTTIKVFKNLRTCVDCHTAIKFTSKIVERKIIVRDSNRFHCFEDGTCSCKDYW</sequence>
<dbReference type="EMBL" id="CM045759">
    <property type="protein sequence ID" value="KAI8018997.1"/>
    <property type="molecule type" value="Genomic_DNA"/>
</dbReference>
<gene>
    <name evidence="1" type="ORF">LOK49_LG04G01013</name>
</gene>
<evidence type="ECO:0000313" key="2">
    <source>
        <dbReference type="Proteomes" id="UP001060215"/>
    </source>
</evidence>
<keyword evidence="2" id="KW-1185">Reference proteome</keyword>
<protein>
    <submittedName>
        <fullName evidence="1">Pentatricopeptide repeat-containing protein</fullName>
    </submittedName>
</protein>
<reference evidence="1 2" key="1">
    <citation type="journal article" date="2022" name="Plant J.">
        <title>Chromosome-level genome of Camellia lanceoleosa provides a valuable resource for understanding genome evolution and self-incompatibility.</title>
        <authorList>
            <person name="Gong W."/>
            <person name="Xiao S."/>
            <person name="Wang L."/>
            <person name="Liao Z."/>
            <person name="Chang Y."/>
            <person name="Mo W."/>
            <person name="Hu G."/>
            <person name="Li W."/>
            <person name="Zhao G."/>
            <person name="Zhu H."/>
            <person name="Hu X."/>
            <person name="Ji K."/>
            <person name="Xiang X."/>
            <person name="Song Q."/>
            <person name="Yuan D."/>
            <person name="Jin S."/>
            <person name="Zhang L."/>
        </authorList>
    </citation>
    <scope>NUCLEOTIDE SEQUENCE [LARGE SCALE GENOMIC DNA]</scope>
    <source>
        <strain evidence="1">SQ_2022a</strain>
    </source>
</reference>
<accession>A0ACC0I128</accession>
<comment type="caution">
    <text evidence="1">The sequence shown here is derived from an EMBL/GenBank/DDBJ whole genome shotgun (WGS) entry which is preliminary data.</text>
</comment>
<name>A0ACC0I128_9ERIC</name>
<proteinExistence type="predicted"/>
<organism evidence="1 2">
    <name type="scientific">Camellia lanceoleosa</name>
    <dbReference type="NCBI Taxonomy" id="1840588"/>
    <lineage>
        <taxon>Eukaryota</taxon>
        <taxon>Viridiplantae</taxon>
        <taxon>Streptophyta</taxon>
        <taxon>Embryophyta</taxon>
        <taxon>Tracheophyta</taxon>
        <taxon>Spermatophyta</taxon>
        <taxon>Magnoliopsida</taxon>
        <taxon>eudicotyledons</taxon>
        <taxon>Gunneridae</taxon>
        <taxon>Pentapetalae</taxon>
        <taxon>asterids</taxon>
        <taxon>Ericales</taxon>
        <taxon>Theaceae</taxon>
        <taxon>Camellia</taxon>
    </lineage>
</organism>
<evidence type="ECO:0000313" key="1">
    <source>
        <dbReference type="EMBL" id="KAI8018997.1"/>
    </source>
</evidence>
<dbReference type="Proteomes" id="UP001060215">
    <property type="component" value="Chromosome 2"/>
</dbReference>